<dbReference type="AlphaFoldDB" id="A0A5E4M1F2"/>
<dbReference type="EMBL" id="CABPRJ010000004">
    <property type="protein sequence ID" value="VVC24639.1"/>
    <property type="molecule type" value="Genomic_DNA"/>
</dbReference>
<sequence>MIRSVTELIKYYKVLFNYIKVKQALVDGLRYSNKCLKIPDAKNECYKWKALLLETYVFRHKFILTRFTRMWFNGAYARAHEVIPDDKMLKFTETKVACEIKLMVENKNGFTRNLSIIVKGITKSERNFDCIKELLKYEQEIENVGSYPGEYYYLLGRAYAKQGDNQKAIECLAKARLGPIVCQKTRHKNKNIQELYEKLYIFNHGVF</sequence>
<dbReference type="SUPFAM" id="SSF48452">
    <property type="entry name" value="TPR-like"/>
    <property type="match status" value="1"/>
</dbReference>
<accession>A0A5E4M1F2</accession>
<protein>
    <submittedName>
        <fullName evidence="1">Tetratricopeptide-like helical domain</fullName>
    </submittedName>
</protein>
<keyword evidence="2" id="KW-1185">Reference proteome</keyword>
<organism evidence="1 2">
    <name type="scientific">Cinara cedri</name>
    <dbReference type="NCBI Taxonomy" id="506608"/>
    <lineage>
        <taxon>Eukaryota</taxon>
        <taxon>Metazoa</taxon>
        <taxon>Ecdysozoa</taxon>
        <taxon>Arthropoda</taxon>
        <taxon>Hexapoda</taxon>
        <taxon>Insecta</taxon>
        <taxon>Pterygota</taxon>
        <taxon>Neoptera</taxon>
        <taxon>Paraneoptera</taxon>
        <taxon>Hemiptera</taxon>
        <taxon>Sternorrhyncha</taxon>
        <taxon>Aphidomorpha</taxon>
        <taxon>Aphidoidea</taxon>
        <taxon>Aphididae</taxon>
        <taxon>Lachninae</taxon>
        <taxon>Cinara</taxon>
    </lineage>
</organism>
<gene>
    <name evidence="1" type="ORF">CINCED_3A019299</name>
</gene>
<name>A0A5E4M1F2_9HEMI</name>
<dbReference type="Proteomes" id="UP000325440">
    <property type="component" value="Unassembled WGS sequence"/>
</dbReference>
<reference evidence="1 2" key="1">
    <citation type="submission" date="2019-08" db="EMBL/GenBank/DDBJ databases">
        <authorList>
            <person name="Alioto T."/>
            <person name="Alioto T."/>
            <person name="Gomez Garrido J."/>
        </authorList>
    </citation>
    <scope>NUCLEOTIDE SEQUENCE [LARGE SCALE GENOMIC DNA]</scope>
</reference>
<evidence type="ECO:0000313" key="2">
    <source>
        <dbReference type="Proteomes" id="UP000325440"/>
    </source>
</evidence>
<dbReference type="OrthoDB" id="6610701at2759"/>
<proteinExistence type="predicted"/>
<dbReference type="InterPro" id="IPR011990">
    <property type="entry name" value="TPR-like_helical_dom_sf"/>
</dbReference>
<evidence type="ECO:0000313" key="1">
    <source>
        <dbReference type="EMBL" id="VVC24639.1"/>
    </source>
</evidence>
<dbReference type="Gene3D" id="1.25.40.10">
    <property type="entry name" value="Tetratricopeptide repeat domain"/>
    <property type="match status" value="1"/>
</dbReference>